<proteinExistence type="predicted"/>
<evidence type="ECO:0000313" key="2">
    <source>
        <dbReference type="Proteomes" id="UP000739538"/>
    </source>
</evidence>
<comment type="caution">
    <text evidence="1">The sequence shown here is derived from an EMBL/GenBank/DDBJ whole genome shotgun (WGS) entry which is preliminary data.</text>
</comment>
<accession>A0A956NHT5</accession>
<dbReference type="EMBL" id="JAGQHS010000288">
    <property type="protein sequence ID" value="MCA9759219.1"/>
    <property type="molecule type" value="Genomic_DNA"/>
</dbReference>
<name>A0A956NHT5_UNCEI</name>
<gene>
    <name evidence="1" type="ORF">KDA27_25720</name>
</gene>
<evidence type="ECO:0000313" key="1">
    <source>
        <dbReference type="EMBL" id="MCA9759219.1"/>
    </source>
</evidence>
<sequence>MGRFVALPTSAVCLLSRLYGQQNRVRPSLLRSTSIVVGAVSVNVGFCAGALLLGVVGCGGGNTPTDAPGDPAGVGASIGSIALVDEVGDVGIVTPQVAADPILVFRDDPTRFAFRALNSADEPLSEEEMDGLDFVPRDVIEEYLSVSMDTADGGQAIRCVGHSLALVSFRVEVCDEDQVVFRSAPIPIQVEAPLPQSQVVQYPDGRPFATNDAVQLELGEDPGPLRLRFLDAEGTPINSDRLGRLASVEYATSTESVIEVSPDGDDSFGFRAVAHSLGQTDVIARLVHRRTGRLLGEFPLFQAQVVPVATPPQWHGFQDGPNGKVERLVGTADGLVVQGQFTSVGGMDADGLALWTPDGWREMPDVPGGVESFAYDGDKLIAVTGTAEVVEWTGSDWINIRVLPQVEPVVLFRGAPISLSDVEATWLAPEGPRWRLIDLAVVENRLFAISTRTMSYPGGSPIDGALQELVGDAWHTVAVIGGDFQGRWDGMIGFVQGCGESVYFSGGTPNEQDDTWDLIRTSGQQMACLDGSPYVIFEYYGGLYQLVDGVHVPLGSVAHPSQILAVATYEGNVFIGGRFSEVDGIPTQNLASYSP</sequence>
<reference evidence="1" key="2">
    <citation type="journal article" date="2021" name="Microbiome">
        <title>Successional dynamics and alternative stable states in a saline activated sludge microbial community over 9 years.</title>
        <authorList>
            <person name="Wang Y."/>
            <person name="Ye J."/>
            <person name="Ju F."/>
            <person name="Liu L."/>
            <person name="Boyd J.A."/>
            <person name="Deng Y."/>
            <person name="Parks D.H."/>
            <person name="Jiang X."/>
            <person name="Yin X."/>
            <person name="Woodcroft B.J."/>
            <person name="Tyson G.W."/>
            <person name="Hugenholtz P."/>
            <person name="Polz M.F."/>
            <person name="Zhang T."/>
        </authorList>
    </citation>
    <scope>NUCLEOTIDE SEQUENCE</scope>
    <source>
        <strain evidence="1">HKST-UBA02</strain>
    </source>
</reference>
<reference evidence="1" key="1">
    <citation type="submission" date="2020-04" db="EMBL/GenBank/DDBJ databases">
        <authorList>
            <person name="Zhang T."/>
        </authorList>
    </citation>
    <scope>NUCLEOTIDE SEQUENCE</scope>
    <source>
        <strain evidence="1">HKST-UBA02</strain>
    </source>
</reference>
<dbReference type="AlphaFoldDB" id="A0A956NHT5"/>
<protein>
    <submittedName>
        <fullName evidence="1">Uncharacterized protein</fullName>
    </submittedName>
</protein>
<dbReference type="Proteomes" id="UP000739538">
    <property type="component" value="Unassembled WGS sequence"/>
</dbReference>
<organism evidence="1 2">
    <name type="scientific">Eiseniibacteriota bacterium</name>
    <dbReference type="NCBI Taxonomy" id="2212470"/>
    <lineage>
        <taxon>Bacteria</taxon>
        <taxon>Candidatus Eiseniibacteriota</taxon>
    </lineage>
</organism>